<proteinExistence type="predicted"/>
<evidence type="ECO:0000313" key="2">
    <source>
        <dbReference type="Proteomes" id="UP001610432"/>
    </source>
</evidence>
<dbReference type="Proteomes" id="UP001610432">
    <property type="component" value="Unassembled WGS sequence"/>
</dbReference>
<protein>
    <submittedName>
        <fullName evidence="1">Uncharacterized protein</fullName>
    </submittedName>
</protein>
<reference evidence="1 2" key="1">
    <citation type="submission" date="2024-07" db="EMBL/GenBank/DDBJ databases">
        <title>Section-level genome sequencing and comparative genomics of Aspergillus sections Usti and Cavernicolus.</title>
        <authorList>
            <consortium name="Lawrence Berkeley National Laboratory"/>
            <person name="Nybo J.L."/>
            <person name="Vesth T.C."/>
            <person name="Theobald S."/>
            <person name="Frisvad J.C."/>
            <person name="Larsen T.O."/>
            <person name="Kjaerboelling I."/>
            <person name="Rothschild-Mancinelli K."/>
            <person name="Lyhne E.K."/>
            <person name="Kogle M.E."/>
            <person name="Barry K."/>
            <person name="Clum A."/>
            <person name="Na H."/>
            <person name="Ledsgaard L."/>
            <person name="Lin J."/>
            <person name="Lipzen A."/>
            <person name="Kuo A."/>
            <person name="Riley R."/>
            <person name="Mondo S."/>
            <person name="Labutti K."/>
            <person name="Haridas S."/>
            <person name="Pangalinan J."/>
            <person name="Salamov A.A."/>
            <person name="Simmons B.A."/>
            <person name="Magnuson J.K."/>
            <person name="Chen J."/>
            <person name="Drula E."/>
            <person name="Henrissat B."/>
            <person name="Wiebenga A."/>
            <person name="Lubbers R.J."/>
            <person name="Gomes A.C."/>
            <person name="Macurrencykelacurrency M.R."/>
            <person name="Stajich J."/>
            <person name="Grigoriev I.V."/>
            <person name="Mortensen U.H."/>
            <person name="De Vries R.P."/>
            <person name="Baker S.E."/>
            <person name="Andersen M.R."/>
        </authorList>
    </citation>
    <scope>NUCLEOTIDE SEQUENCE [LARGE SCALE GENOMIC DNA]</scope>
    <source>
        <strain evidence="1 2">CBS 449.75</strain>
    </source>
</reference>
<comment type="caution">
    <text evidence="1">The sequence shown here is derived from an EMBL/GenBank/DDBJ whole genome shotgun (WGS) entry which is preliminary data.</text>
</comment>
<keyword evidence="2" id="KW-1185">Reference proteome</keyword>
<dbReference type="RefSeq" id="XP_070888858.1">
    <property type="nucleotide sequence ID" value="XM_071027384.1"/>
</dbReference>
<organism evidence="1 2">
    <name type="scientific">Aspergillus lucknowensis</name>
    <dbReference type="NCBI Taxonomy" id="176173"/>
    <lineage>
        <taxon>Eukaryota</taxon>
        <taxon>Fungi</taxon>
        <taxon>Dikarya</taxon>
        <taxon>Ascomycota</taxon>
        <taxon>Pezizomycotina</taxon>
        <taxon>Eurotiomycetes</taxon>
        <taxon>Eurotiomycetidae</taxon>
        <taxon>Eurotiales</taxon>
        <taxon>Aspergillaceae</taxon>
        <taxon>Aspergillus</taxon>
        <taxon>Aspergillus subgen. Nidulantes</taxon>
    </lineage>
</organism>
<accession>A0ABR4M0D5</accession>
<gene>
    <name evidence="1" type="ORF">BJX67DRAFT_324374</name>
</gene>
<evidence type="ECO:0000313" key="1">
    <source>
        <dbReference type="EMBL" id="KAL2869879.1"/>
    </source>
</evidence>
<sequence length="340" mass="38797">MFRASIDDVCWSVGTVANEIRPPNSPRLMGLRRTGYENLPSPQRVRVYAVVAALLLGRSSLGYEWNDCYHLLATLLIGTWSNDPSLLAELREEELYPSELRAYYQSNPPSDPARWHAVKTTSLVPAALSRTAVKTLKFPDDIPEIKSDWQYVHIFKPHANPPTSRMQCSIWGKHTAGPNQQTWDSVLVIADHKMCEVYRHILHEIGAHTAQPFWTEQSHDWVQSLEYLYVLGINSARLLVREAVESLKQLKYRNIADGDSGALHSCLVYAEHLSYHRRLIDSIRDELEDLPIQWRVTKHTPSWTDSIRDSCCTAEKEITKAHKEAVDLRKLACHILSALP</sequence>
<dbReference type="GeneID" id="98142456"/>
<name>A0ABR4M0D5_9EURO</name>
<dbReference type="EMBL" id="JBFXLQ010000008">
    <property type="protein sequence ID" value="KAL2869879.1"/>
    <property type="molecule type" value="Genomic_DNA"/>
</dbReference>